<dbReference type="GO" id="GO:0006281">
    <property type="term" value="P:DNA repair"/>
    <property type="evidence" value="ECO:0007669"/>
    <property type="project" value="InterPro"/>
</dbReference>
<gene>
    <name evidence="7" type="ORF">DEO72_LG5g2617</name>
</gene>
<dbReference type="GO" id="GO:0005524">
    <property type="term" value="F:ATP binding"/>
    <property type="evidence" value="ECO:0007669"/>
    <property type="project" value="UniProtKB-KW"/>
</dbReference>
<dbReference type="PANTHER" id="PTHR12172:SF4">
    <property type="entry name" value="NUCLEOSIDE TRIPHOSPHATE HYDROLASE SUPERFAMILY PROTEIN, PUTATIVE-RELATED"/>
    <property type="match status" value="1"/>
</dbReference>
<dbReference type="PANTHER" id="PTHR12172">
    <property type="entry name" value="CELL CYCLE CHECKPOINT PROTEIN RAD17"/>
    <property type="match status" value="1"/>
</dbReference>
<protein>
    <submittedName>
        <fullName evidence="7">Checkpoint protein Rad17/Rad24</fullName>
    </submittedName>
</protein>
<keyword evidence="3" id="KW-0227">DNA damage</keyword>
<evidence type="ECO:0000256" key="5">
    <source>
        <dbReference type="ARBA" id="ARBA00023242"/>
    </source>
</evidence>
<sequence length="232" mass="26028">MTGPMSGSVKVSSLDNELTPTTFTFCQSSDKLPPNSYPFANPEILESSFTKSIVQIFRDGNTKTTIVSNVIDACSHVDSTSNSKSFDSSPSILMDMDADQEQQNVIQVLKLTSELTDLISEADLLFRDHQPKQCGMMEPPMKLFEEAIKSWYDEQMMMSTVTVHGFSFYAKHISDVGYKFGYENEVDLILEMLASTTNVMALGKLSRQDQIKSTSIYDNKLFKMNDLTNDTK</sequence>
<dbReference type="GO" id="GO:0033314">
    <property type="term" value="P:mitotic DNA replication checkpoint signaling"/>
    <property type="evidence" value="ECO:0007669"/>
    <property type="project" value="TreeGrafter"/>
</dbReference>
<accession>A0A4D6M180</accession>
<dbReference type="Proteomes" id="UP000501690">
    <property type="component" value="Linkage Group LG5"/>
</dbReference>
<evidence type="ECO:0000313" key="7">
    <source>
        <dbReference type="EMBL" id="QCD94533.1"/>
    </source>
</evidence>
<comment type="subcellular location">
    <subcellularLocation>
        <location evidence="1">Nucleus</location>
    </subcellularLocation>
</comment>
<dbReference type="EMBL" id="CP039349">
    <property type="protein sequence ID" value="QCD94533.1"/>
    <property type="molecule type" value="Genomic_DNA"/>
</dbReference>
<dbReference type="InterPro" id="IPR004582">
    <property type="entry name" value="Checkpoint_prot_Rad17_Rad24"/>
</dbReference>
<dbReference type="AlphaFoldDB" id="A0A4D6M180"/>
<reference evidence="7 8" key="1">
    <citation type="submission" date="2019-04" db="EMBL/GenBank/DDBJ databases">
        <title>An improved genome assembly and genetic linkage map for asparagus bean, Vigna unguiculata ssp. sesquipedialis.</title>
        <authorList>
            <person name="Xia Q."/>
            <person name="Zhang R."/>
            <person name="Dong Y."/>
        </authorList>
    </citation>
    <scope>NUCLEOTIDE SEQUENCE [LARGE SCALE GENOMIC DNA]</scope>
    <source>
        <tissue evidence="7">Leaf</tissue>
    </source>
</reference>
<dbReference type="GO" id="GO:0003682">
    <property type="term" value="F:chromatin binding"/>
    <property type="evidence" value="ECO:0007669"/>
    <property type="project" value="TreeGrafter"/>
</dbReference>
<name>A0A4D6M180_VIGUN</name>
<evidence type="ECO:0000256" key="4">
    <source>
        <dbReference type="ARBA" id="ARBA00022840"/>
    </source>
</evidence>
<dbReference type="GO" id="GO:0003689">
    <property type="term" value="F:DNA clamp loader activity"/>
    <property type="evidence" value="ECO:0007669"/>
    <property type="project" value="TreeGrafter"/>
</dbReference>
<keyword evidence="8" id="KW-1185">Reference proteome</keyword>
<evidence type="ECO:0000313" key="8">
    <source>
        <dbReference type="Proteomes" id="UP000501690"/>
    </source>
</evidence>
<evidence type="ECO:0000256" key="1">
    <source>
        <dbReference type="ARBA" id="ARBA00004123"/>
    </source>
</evidence>
<evidence type="ECO:0000256" key="3">
    <source>
        <dbReference type="ARBA" id="ARBA00022763"/>
    </source>
</evidence>
<proteinExistence type="predicted"/>
<keyword evidence="6" id="KW-0131">Cell cycle</keyword>
<organism evidence="7 8">
    <name type="scientific">Vigna unguiculata</name>
    <name type="common">Cowpea</name>
    <dbReference type="NCBI Taxonomy" id="3917"/>
    <lineage>
        <taxon>Eukaryota</taxon>
        <taxon>Viridiplantae</taxon>
        <taxon>Streptophyta</taxon>
        <taxon>Embryophyta</taxon>
        <taxon>Tracheophyta</taxon>
        <taxon>Spermatophyta</taxon>
        <taxon>Magnoliopsida</taxon>
        <taxon>eudicotyledons</taxon>
        <taxon>Gunneridae</taxon>
        <taxon>Pentapetalae</taxon>
        <taxon>rosids</taxon>
        <taxon>fabids</taxon>
        <taxon>Fabales</taxon>
        <taxon>Fabaceae</taxon>
        <taxon>Papilionoideae</taxon>
        <taxon>50 kb inversion clade</taxon>
        <taxon>NPAAA clade</taxon>
        <taxon>indigoferoid/millettioid clade</taxon>
        <taxon>Phaseoleae</taxon>
        <taxon>Vigna</taxon>
    </lineage>
</organism>
<keyword evidence="5" id="KW-0539">Nucleus</keyword>
<evidence type="ECO:0000256" key="6">
    <source>
        <dbReference type="ARBA" id="ARBA00023306"/>
    </source>
</evidence>
<keyword evidence="4" id="KW-0067">ATP-binding</keyword>
<evidence type="ECO:0000256" key="2">
    <source>
        <dbReference type="ARBA" id="ARBA00022741"/>
    </source>
</evidence>
<dbReference type="GO" id="GO:0000077">
    <property type="term" value="P:DNA damage checkpoint signaling"/>
    <property type="evidence" value="ECO:0007669"/>
    <property type="project" value="TreeGrafter"/>
</dbReference>
<keyword evidence="2" id="KW-0547">Nucleotide-binding</keyword>
<dbReference type="GO" id="GO:0005634">
    <property type="term" value="C:nucleus"/>
    <property type="evidence" value="ECO:0007669"/>
    <property type="project" value="UniProtKB-SubCell"/>
</dbReference>